<sequence>MGRKEYTTIKLPKKVADKIDKYIEENPAEGFSSRTELIKDALREYFHEREKFKDTMKFKDTGDETKVIEKGEGYEIRKTEDGIEFRPEKE</sequence>
<dbReference type="Gene3D" id="1.10.1220.10">
    <property type="entry name" value="Met repressor-like"/>
    <property type="match status" value="1"/>
</dbReference>
<dbReference type="InterPro" id="IPR002145">
    <property type="entry name" value="CopG"/>
</dbReference>
<dbReference type="SUPFAM" id="SSF47598">
    <property type="entry name" value="Ribbon-helix-helix"/>
    <property type="match status" value="1"/>
</dbReference>
<dbReference type="GO" id="GO:0006355">
    <property type="term" value="P:regulation of DNA-templated transcription"/>
    <property type="evidence" value="ECO:0007669"/>
    <property type="project" value="InterPro"/>
</dbReference>
<organism evidence="2 3">
    <name type="scientific">Methanohalarchaeum thermophilum</name>
    <dbReference type="NCBI Taxonomy" id="1903181"/>
    <lineage>
        <taxon>Archaea</taxon>
        <taxon>Methanobacteriati</taxon>
        <taxon>Methanobacteriota</taxon>
        <taxon>Methanonatronarchaeia</taxon>
        <taxon>Methanonatronarchaeales</taxon>
        <taxon>Methanonatronarchaeaceae</taxon>
        <taxon>Candidatus Methanohalarchaeum</taxon>
    </lineage>
</organism>
<dbReference type="CDD" id="cd22231">
    <property type="entry name" value="RHH_NikR_HicB-like"/>
    <property type="match status" value="1"/>
</dbReference>
<reference evidence="2" key="1">
    <citation type="submission" date="2016-12" db="EMBL/GenBank/DDBJ databases">
        <title>Discovery of methanogenic haloarchaea.</title>
        <authorList>
            <person name="Sorokin D.Y."/>
            <person name="Makarova K.S."/>
            <person name="Abbas B."/>
            <person name="Ferrer M."/>
            <person name="Golyshin P.N."/>
        </authorList>
    </citation>
    <scope>NUCLEOTIDE SEQUENCE [LARGE SCALE GENOMIC DNA]</scope>
    <source>
        <strain evidence="2">HMET1</strain>
    </source>
</reference>
<evidence type="ECO:0000259" key="1">
    <source>
        <dbReference type="Pfam" id="PF01402"/>
    </source>
</evidence>
<dbReference type="Pfam" id="PF01402">
    <property type="entry name" value="RHH_1"/>
    <property type="match status" value="1"/>
</dbReference>
<feature type="domain" description="Ribbon-helix-helix protein CopG" evidence="1">
    <location>
        <begin position="7"/>
        <end position="45"/>
    </location>
</feature>
<comment type="caution">
    <text evidence="2">The sequence shown here is derived from an EMBL/GenBank/DDBJ whole genome shotgun (WGS) entry which is preliminary data.</text>
</comment>
<evidence type="ECO:0000313" key="3">
    <source>
        <dbReference type="Proteomes" id="UP000185744"/>
    </source>
</evidence>
<keyword evidence="3" id="KW-1185">Reference proteome</keyword>
<dbReference type="AlphaFoldDB" id="A0A1Q6DSY9"/>
<evidence type="ECO:0000313" key="2">
    <source>
        <dbReference type="EMBL" id="OKY77484.1"/>
    </source>
</evidence>
<proteinExistence type="predicted"/>
<accession>A0A1Q6DSY9</accession>
<dbReference type="EMBL" id="MSDW01000002">
    <property type="protein sequence ID" value="OKY77484.1"/>
    <property type="molecule type" value="Genomic_DNA"/>
</dbReference>
<dbReference type="Proteomes" id="UP000185744">
    <property type="component" value="Unassembled WGS sequence"/>
</dbReference>
<dbReference type="InterPro" id="IPR010985">
    <property type="entry name" value="Ribbon_hlx_hlx"/>
</dbReference>
<dbReference type="InterPro" id="IPR013321">
    <property type="entry name" value="Arc_rbn_hlx_hlx"/>
</dbReference>
<name>A0A1Q6DSY9_METT1</name>
<gene>
    <name evidence="2" type="ORF">BTN85_2135</name>
</gene>
<protein>
    <submittedName>
        <fullName evidence="2">Transcriptional regulator CopG/Arc/MetJ family</fullName>
    </submittedName>
</protein>
<dbReference type="InParanoid" id="A0A1Q6DSY9"/>